<keyword evidence="4" id="KW-1185">Reference proteome</keyword>
<dbReference type="SUPFAM" id="SSF53448">
    <property type="entry name" value="Nucleotide-diphospho-sugar transferases"/>
    <property type="match status" value="1"/>
</dbReference>
<dbReference type="RefSeq" id="WP_083417130.1">
    <property type="nucleotide sequence ID" value="NZ_FPBD01000006.1"/>
</dbReference>
<keyword evidence="3" id="KW-0808">Transferase</keyword>
<proteinExistence type="inferred from homology"/>
<evidence type="ECO:0000313" key="3">
    <source>
        <dbReference type="EMBL" id="SFU00417.1"/>
    </source>
</evidence>
<protein>
    <submittedName>
        <fullName evidence="3">Glycosyltransferase involved in cell wall bisynthesis</fullName>
    </submittedName>
</protein>
<name>A0A1I7CLV2_9HYPH</name>
<dbReference type="CDD" id="cd02511">
    <property type="entry name" value="Beta4Glucosyltransferase"/>
    <property type="match status" value="1"/>
</dbReference>
<dbReference type="AlphaFoldDB" id="A0A1I7CLV2"/>
<comment type="similarity">
    <text evidence="1">Belongs to the glycosyltransferase 2 family. WaaE/KdtX subfamily.</text>
</comment>
<evidence type="ECO:0000256" key="1">
    <source>
        <dbReference type="ARBA" id="ARBA00038494"/>
    </source>
</evidence>
<dbReference type="Pfam" id="PF00535">
    <property type="entry name" value="Glycos_transf_2"/>
    <property type="match status" value="1"/>
</dbReference>
<organism evidence="3 4">
    <name type="scientific">Pseudovibrio denitrificans</name>
    <dbReference type="NCBI Taxonomy" id="258256"/>
    <lineage>
        <taxon>Bacteria</taxon>
        <taxon>Pseudomonadati</taxon>
        <taxon>Pseudomonadota</taxon>
        <taxon>Alphaproteobacteria</taxon>
        <taxon>Hyphomicrobiales</taxon>
        <taxon>Stappiaceae</taxon>
        <taxon>Pseudovibrio</taxon>
    </lineage>
</organism>
<dbReference type="Gene3D" id="3.90.550.10">
    <property type="entry name" value="Spore Coat Polysaccharide Biosynthesis Protein SpsA, Chain A"/>
    <property type="match status" value="1"/>
</dbReference>
<evidence type="ECO:0000259" key="2">
    <source>
        <dbReference type="Pfam" id="PF00535"/>
    </source>
</evidence>
<dbReference type="InterPro" id="IPR001173">
    <property type="entry name" value="Glyco_trans_2-like"/>
</dbReference>
<gene>
    <name evidence="3" type="ORF">SAMN05444141_106132</name>
</gene>
<dbReference type="EMBL" id="FPBD01000006">
    <property type="protein sequence ID" value="SFU00417.1"/>
    <property type="molecule type" value="Genomic_DNA"/>
</dbReference>
<dbReference type="GO" id="GO:0016740">
    <property type="term" value="F:transferase activity"/>
    <property type="evidence" value="ECO:0007669"/>
    <property type="project" value="UniProtKB-KW"/>
</dbReference>
<feature type="domain" description="Glycosyltransferase 2-like" evidence="2">
    <location>
        <begin position="38"/>
        <end position="155"/>
    </location>
</feature>
<dbReference type="Proteomes" id="UP000183371">
    <property type="component" value="Unassembled WGS sequence"/>
</dbReference>
<sequence>MRPGISSQSKIISIAEKRAQQGAATTDGRADEKRIPLSVFIIAKNEEERIGRTIASCIQWADEVIVIDSGSTDQTVTVAQRMGARVLHNDWNGYGLQKRFGEDQCRHDWILNIDADEVVTPALRDEILGLFQTSVLANYDFWEVDIRDVWPHEETAAKHAFSHKQIRLYRKSVGRFSASSVHDTVRPPSAAKIGMLKGHMDHRSIPSITFHYDKMNRYSTMQVQEMRGRGRRLPRYRLLFEFPLAFLKGYLVRGYCRYGWWGLIASTNYAVSRYLRLAKFVEAELMEQSGRPAKHPSPSAQHKKA</sequence>
<evidence type="ECO:0000313" key="4">
    <source>
        <dbReference type="Proteomes" id="UP000183371"/>
    </source>
</evidence>
<accession>A0A1I7CLV2</accession>
<dbReference type="PANTHER" id="PTHR43630">
    <property type="entry name" value="POLY-BETA-1,6-N-ACETYL-D-GLUCOSAMINE SYNTHASE"/>
    <property type="match status" value="1"/>
</dbReference>
<reference evidence="4" key="1">
    <citation type="submission" date="2016-10" db="EMBL/GenBank/DDBJ databases">
        <authorList>
            <person name="Varghese N."/>
            <person name="Submissions S."/>
        </authorList>
    </citation>
    <scope>NUCLEOTIDE SEQUENCE [LARGE SCALE GENOMIC DNA]</scope>
    <source>
        <strain evidence="4">DSM 17465</strain>
    </source>
</reference>
<dbReference type="InterPro" id="IPR029044">
    <property type="entry name" value="Nucleotide-diphossugar_trans"/>
</dbReference>
<dbReference type="PANTHER" id="PTHR43630:SF2">
    <property type="entry name" value="GLYCOSYLTRANSFERASE"/>
    <property type="match status" value="1"/>
</dbReference>